<dbReference type="PANTHER" id="PTHR16943">
    <property type="entry name" value="2-METHYLCITRATE DEHYDRATASE-RELATED"/>
    <property type="match status" value="1"/>
</dbReference>
<dbReference type="GO" id="GO:0016829">
    <property type="term" value="F:lyase activity"/>
    <property type="evidence" value="ECO:0007669"/>
    <property type="project" value="InterPro"/>
</dbReference>
<dbReference type="EMBL" id="PGGN01000008">
    <property type="protein sequence ID" value="PSH54610.1"/>
    <property type="molecule type" value="Genomic_DNA"/>
</dbReference>
<dbReference type="SUPFAM" id="SSF103378">
    <property type="entry name" value="2-methylcitrate dehydratase PrpD"/>
    <property type="match status" value="1"/>
</dbReference>
<dbReference type="InterPro" id="IPR042188">
    <property type="entry name" value="MmgE/PrpD_sf_2"/>
</dbReference>
<dbReference type="Gene3D" id="3.30.1330.120">
    <property type="entry name" value="2-methylcitrate dehydratase PrpD"/>
    <property type="match status" value="1"/>
</dbReference>
<dbReference type="Pfam" id="PF03972">
    <property type="entry name" value="MmgE_PrpD_N"/>
    <property type="match status" value="1"/>
</dbReference>
<organism evidence="4 5">
    <name type="scientific">Phyllobacterium endophyticum</name>
    <dbReference type="NCBI Taxonomy" id="1149773"/>
    <lineage>
        <taxon>Bacteria</taxon>
        <taxon>Pseudomonadati</taxon>
        <taxon>Pseudomonadota</taxon>
        <taxon>Alphaproteobacteria</taxon>
        <taxon>Hyphomicrobiales</taxon>
        <taxon>Phyllobacteriaceae</taxon>
        <taxon>Phyllobacterium</taxon>
    </lineage>
</organism>
<comment type="caution">
    <text evidence="4">The sequence shown here is derived from an EMBL/GenBank/DDBJ whole genome shotgun (WGS) entry which is preliminary data.</text>
</comment>
<comment type="similarity">
    <text evidence="1">Belongs to the PrpD family.</text>
</comment>
<dbReference type="InterPro" id="IPR036148">
    <property type="entry name" value="MmgE/PrpD_sf"/>
</dbReference>
<dbReference type="InterPro" id="IPR042183">
    <property type="entry name" value="MmgE/PrpD_sf_1"/>
</dbReference>
<keyword evidence="5" id="KW-1185">Reference proteome</keyword>
<dbReference type="Pfam" id="PF19305">
    <property type="entry name" value="MmgE_PrpD_C"/>
    <property type="match status" value="1"/>
</dbReference>
<gene>
    <name evidence="4" type="ORF">CU100_25845</name>
</gene>
<feature type="domain" description="MmgE/PrpD C-terminal" evidence="3">
    <location>
        <begin position="286"/>
        <end position="454"/>
    </location>
</feature>
<dbReference type="OrthoDB" id="5415580at2"/>
<evidence type="ECO:0000313" key="4">
    <source>
        <dbReference type="EMBL" id="PSH54610.1"/>
    </source>
</evidence>
<evidence type="ECO:0000259" key="3">
    <source>
        <dbReference type="Pfam" id="PF19305"/>
    </source>
</evidence>
<accession>A0A2P7AK78</accession>
<feature type="domain" description="MmgE/PrpD N-terminal" evidence="2">
    <location>
        <begin position="22"/>
        <end position="261"/>
    </location>
</feature>
<dbReference type="PANTHER" id="PTHR16943:SF8">
    <property type="entry name" value="2-METHYLCITRATE DEHYDRATASE"/>
    <property type="match status" value="1"/>
</dbReference>
<dbReference type="Proteomes" id="UP000241158">
    <property type="component" value="Unassembled WGS sequence"/>
</dbReference>
<dbReference type="Gene3D" id="1.10.4100.10">
    <property type="entry name" value="2-methylcitrate dehydratase PrpD"/>
    <property type="match status" value="1"/>
</dbReference>
<evidence type="ECO:0000259" key="2">
    <source>
        <dbReference type="Pfam" id="PF03972"/>
    </source>
</evidence>
<dbReference type="InterPro" id="IPR005656">
    <property type="entry name" value="MmgE_PrpD"/>
</dbReference>
<proteinExistence type="inferred from homology"/>
<protein>
    <submittedName>
        <fullName evidence="4">MmgE/PrpD family protein</fullName>
    </submittedName>
</protein>
<reference evidence="5" key="1">
    <citation type="submission" date="2017-11" db="EMBL/GenBank/DDBJ databases">
        <authorList>
            <person name="Kuznetsova I."/>
            <person name="Sazanova A."/>
            <person name="Chirak E."/>
            <person name="Safronova V."/>
            <person name="Willems A."/>
        </authorList>
    </citation>
    <scope>NUCLEOTIDE SEQUENCE [LARGE SCALE GENOMIC DNA]</scope>
    <source>
        <strain evidence="5">PEPV15</strain>
    </source>
</reference>
<dbReference type="InterPro" id="IPR045337">
    <property type="entry name" value="MmgE_PrpD_C"/>
</dbReference>
<dbReference type="InterPro" id="IPR045336">
    <property type="entry name" value="MmgE_PrpD_N"/>
</dbReference>
<evidence type="ECO:0000313" key="5">
    <source>
        <dbReference type="Proteomes" id="UP000241158"/>
    </source>
</evidence>
<sequence>MPSSQDKGHPMDGAAIRSHAHELIEFVQDINLDEIPAAVTEQARICLLEALGCGVFGATQPWSRILADEIVSEGTQGASTIIGRADRVAAPGAALCNGTAIHGYELDDLIAESVTHPGAAVIPAALAAAEAVNASGAKLLEAIIAGYEVMHRIGLAVGAEPSRRGFHVTSLAAPVAAATAAGIVMNLSRDQLFSAIGLSCSAASGIKSFSIGKGGGMVKRLHLGRAAEAGVRMGQLAQRGFLGPPFAIDSHFGLIEVFGGSSAAPERLSRGLGANWAITQTWFKVFPICGWIQSAVQLLLELRGAEPLSPREISNVRIGVSKYAAQNNSSPAPIDTMGAQYSIPYCAALALTGNPRDPDMFAVSAVNDPVIRELAGRIEIVVDPRIEAVCPAQYGASVSLDFADGRTSEGMVLDCHGTPADPCTEEESRTKFKLLTRGRLADDQAELLTERVWTLAALPSVRLLTENFTLARSA</sequence>
<name>A0A2P7AK78_9HYPH</name>
<dbReference type="AlphaFoldDB" id="A0A2P7AK78"/>
<evidence type="ECO:0000256" key="1">
    <source>
        <dbReference type="ARBA" id="ARBA00006174"/>
    </source>
</evidence>